<sequence length="86" mass="9976">MHSIFQFSNLQSMLSKNARKNITLGSIGVFFFLCFGCKQDPIEYNHRMLLVMDGIFEDAKSIDSSLEKKKITRKRRIKLGFGKRKS</sequence>
<comment type="caution">
    <text evidence="1">The sequence shown here is derived from an EMBL/GenBank/DDBJ whole genome shotgun (WGS) entry which is preliminary data.</text>
</comment>
<reference evidence="1 2" key="1">
    <citation type="submission" date="2013-01" db="EMBL/GenBank/DDBJ databases">
        <authorList>
            <person name="Harkins D.M."/>
            <person name="Durkin A.S."/>
            <person name="Brinkac L.M."/>
            <person name="Haft D.H."/>
            <person name="Selengut J.D."/>
            <person name="Sanka R."/>
            <person name="DePew J."/>
            <person name="Purushe J."/>
            <person name="Matthias M.A."/>
            <person name="Vinetz J.M."/>
            <person name="Sutton G.G."/>
            <person name="Nierman W.C."/>
            <person name="Fouts D.E."/>
        </authorList>
    </citation>
    <scope>NUCLEOTIDE SEQUENCE [LARGE SCALE GENOMIC DNA]</scope>
    <source>
        <strain evidence="1 2">HAI1536</strain>
    </source>
</reference>
<name>M6VD88_9LEPT</name>
<proteinExistence type="predicted"/>
<accession>M6VD88</accession>
<dbReference type="AlphaFoldDB" id="M6VD88"/>
<evidence type="ECO:0000313" key="2">
    <source>
        <dbReference type="Proteomes" id="UP000012112"/>
    </source>
</evidence>
<dbReference type="EMBL" id="AKWD02000019">
    <property type="protein sequence ID" value="EMO54850.1"/>
    <property type="molecule type" value="Genomic_DNA"/>
</dbReference>
<protein>
    <submittedName>
        <fullName evidence="1">Uncharacterized protein</fullName>
    </submittedName>
</protein>
<evidence type="ECO:0000313" key="1">
    <source>
        <dbReference type="EMBL" id="EMO54850.1"/>
    </source>
</evidence>
<organism evidence="1 2">
    <name type="scientific">Leptospira noguchii</name>
    <dbReference type="NCBI Taxonomy" id="28182"/>
    <lineage>
        <taxon>Bacteria</taxon>
        <taxon>Pseudomonadati</taxon>
        <taxon>Spirochaetota</taxon>
        <taxon>Spirochaetia</taxon>
        <taxon>Leptospirales</taxon>
        <taxon>Leptospiraceae</taxon>
        <taxon>Leptospira</taxon>
    </lineage>
</organism>
<dbReference type="Proteomes" id="UP000012112">
    <property type="component" value="Unassembled WGS sequence"/>
</dbReference>
<gene>
    <name evidence="1" type="ORF">LEP1GSC172_3493</name>
</gene>